<evidence type="ECO:0000256" key="2">
    <source>
        <dbReference type="ARBA" id="ARBA00022912"/>
    </source>
</evidence>
<organism evidence="5">
    <name type="scientific">marine sediment metagenome</name>
    <dbReference type="NCBI Taxonomy" id="412755"/>
    <lineage>
        <taxon>unclassified sequences</taxon>
        <taxon>metagenomes</taxon>
        <taxon>ecological metagenomes</taxon>
    </lineage>
</organism>
<gene>
    <name evidence="5" type="ORF">LCGC14_1533110</name>
</gene>
<dbReference type="SMART" id="SM00195">
    <property type="entry name" value="DSPc"/>
    <property type="match status" value="1"/>
</dbReference>
<dbReference type="InterPro" id="IPR029021">
    <property type="entry name" value="Prot-tyrosine_phosphatase-like"/>
</dbReference>
<evidence type="ECO:0008006" key="6">
    <source>
        <dbReference type="Google" id="ProtNLM"/>
    </source>
</evidence>
<dbReference type="PROSITE" id="PS00383">
    <property type="entry name" value="TYR_PHOSPHATASE_1"/>
    <property type="match status" value="1"/>
</dbReference>
<dbReference type="PROSITE" id="PS50054">
    <property type="entry name" value="TYR_PHOSPHATASE_DUAL"/>
    <property type="match status" value="1"/>
</dbReference>
<feature type="domain" description="Tyrosine specific protein phosphatases" evidence="4">
    <location>
        <begin position="31"/>
        <end position="90"/>
    </location>
</feature>
<dbReference type="InterPro" id="IPR020422">
    <property type="entry name" value="TYR_PHOSPHATASE_DUAL_dom"/>
</dbReference>
<dbReference type="PANTHER" id="PTHR46377">
    <property type="entry name" value="DUAL SPECIFICITY PROTEIN PHOSPHATASE 19"/>
    <property type="match status" value="1"/>
</dbReference>
<proteinExistence type="predicted"/>
<dbReference type="GO" id="GO:0005737">
    <property type="term" value="C:cytoplasm"/>
    <property type="evidence" value="ECO:0007669"/>
    <property type="project" value="TreeGrafter"/>
</dbReference>
<evidence type="ECO:0000259" key="4">
    <source>
        <dbReference type="PROSITE" id="PS50056"/>
    </source>
</evidence>
<name>A0A0F9IVG9_9ZZZZ</name>
<dbReference type="PROSITE" id="PS50056">
    <property type="entry name" value="TYR_PHOSPHATASE_2"/>
    <property type="match status" value="1"/>
</dbReference>
<dbReference type="EMBL" id="LAZR01011509">
    <property type="protein sequence ID" value="KKM61303.1"/>
    <property type="molecule type" value="Genomic_DNA"/>
</dbReference>
<evidence type="ECO:0000259" key="3">
    <source>
        <dbReference type="PROSITE" id="PS50054"/>
    </source>
</evidence>
<dbReference type="PANTHER" id="PTHR46377:SF1">
    <property type="entry name" value="DUAL SPECIFICITY PROTEIN PHOSPHATASE 19"/>
    <property type="match status" value="1"/>
</dbReference>
<dbReference type="AlphaFoldDB" id="A0A0F9IVG9"/>
<dbReference type="Gene3D" id="3.90.190.10">
    <property type="entry name" value="Protein tyrosine phosphatase superfamily"/>
    <property type="match status" value="1"/>
</dbReference>
<comment type="caution">
    <text evidence="5">The sequence shown here is derived from an EMBL/GenBank/DDBJ whole genome shotgun (WGS) entry which is preliminary data.</text>
</comment>
<dbReference type="InterPro" id="IPR000340">
    <property type="entry name" value="Dual-sp_phosphatase_cat-dom"/>
</dbReference>
<feature type="domain" description="Tyrosine-protein phosphatase" evidence="3">
    <location>
        <begin position="1"/>
        <end position="115"/>
    </location>
</feature>
<protein>
    <recommendedName>
        <fullName evidence="6">Tyrosine specific protein phosphatases domain-containing protein</fullName>
    </recommendedName>
</protein>
<dbReference type="InterPro" id="IPR000387">
    <property type="entry name" value="Tyr_Pase_dom"/>
</dbReference>
<keyword evidence="1" id="KW-0378">Hydrolase</keyword>
<dbReference type="Pfam" id="PF00782">
    <property type="entry name" value="DSPc"/>
    <property type="match status" value="1"/>
</dbReference>
<dbReference type="CDD" id="cd14498">
    <property type="entry name" value="DSP"/>
    <property type="match status" value="1"/>
</dbReference>
<dbReference type="GO" id="GO:0008579">
    <property type="term" value="F:JUN kinase phosphatase activity"/>
    <property type="evidence" value="ECO:0007669"/>
    <property type="project" value="TreeGrafter"/>
</dbReference>
<reference evidence="5" key="1">
    <citation type="journal article" date="2015" name="Nature">
        <title>Complex archaea that bridge the gap between prokaryotes and eukaryotes.</title>
        <authorList>
            <person name="Spang A."/>
            <person name="Saw J.H."/>
            <person name="Jorgensen S.L."/>
            <person name="Zaremba-Niedzwiedzka K."/>
            <person name="Martijn J."/>
            <person name="Lind A.E."/>
            <person name="van Eijk R."/>
            <person name="Schleper C."/>
            <person name="Guy L."/>
            <person name="Ettema T.J."/>
        </authorList>
    </citation>
    <scope>NUCLEOTIDE SEQUENCE</scope>
</reference>
<sequence>MNLMENNLYDPTYLGIAYLHRGFPDDTYPSHEFLIEILDFIDNNLKSNGKVLVHCSMGISRSGGIIIAWILKENPSWSWREAMSYVKKSKFIAPAIEIRESILDYFENVQKSRRNY</sequence>
<keyword evidence="2" id="KW-0904">Protein phosphatase</keyword>
<evidence type="ECO:0000256" key="1">
    <source>
        <dbReference type="ARBA" id="ARBA00022801"/>
    </source>
</evidence>
<accession>A0A0F9IVG9</accession>
<dbReference type="InterPro" id="IPR016130">
    <property type="entry name" value="Tyr_Pase_AS"/>
</dbReference>
<evidence type="ECO:0000313" key="5">
    <source>
        <dbReference type="EMBL" id="KKM61303.1"/>
    </source>
</evidence>
<dbReference type="SUPFAM" id="SSF52799">
    <property type="entry name" value="(Phosphotyrosine protein) phosphatases II"/>
    <property type="match status" value="1"/>
</dbReference>